<feature type="signal peptide" evidence="1">
    <location>
        <begin position="1"/>
        <end position="19"/>
    </location>
</feature>
<evidence type="ECO:0000256" key="1">
    <source>
        <dbReference type="SAM" id="SignalP"/>
    </source>
</evidence>
<dbReference type="EMBL" id="JAOWKW010000002">
    <property type="protein sequence ID" value="MCV2877762.1"/>
    <property type="molecule type" value="Genomic_DNA"/>
</dbReference>
<proteinExistence type="predicted"/>
<dbReference type="Gene3D" id="2.40.360.10">
    <property type="entry name" value="YmcC-like"/>
    <property type="match status" value="1"/>
</dbReference>
<comment type="caution">
    <text evidence="2">The sequence shown here is derived from an EMBL/GenBank/DDBJ whole genome shotgun (WGS) entry which is preliminary data.</text>
</comment>
<evidence type="ECO:0000313" key="2">
    <source>
        <dbReference type="EMBL" id="MCV2877762.1"/>
    </source>
</evidence>
<keyword evidence="3" id="KW-1185">Reference proteome</keyword>
<name>A0ABT2ZVI5_9RHOB</name>
<dbReference type="PROSITE" id="PS51257">
    <property type="entry name" value="PROKAR_LIPOPROTEIN"/>
    <property type="match status" value="1"/>
</dbReference>
<reference evidence="2 3" key="1">
    <citation type="submission" date="2022-10" db="EMBL/GenBank/DDBJ databases">
        <title>Sinirhodobacter sp. nov., isolated from ocean surface sediments.</title>
        <authorList>
            <person name="He W."/>
            <person name="Wang L."/>
            <person name="Zhang D.-F."/>
        </authorList>
    </citation>
    <scope>NUCLEOTIDE SEQUENCE [LARGE SCALE GENOMIC DNA]</scope>
    <source>
        <strain evidence="2 3">WL0115</strain>
    </source>
</reference>
<dbReference type="Pfam" id="PF11102">
    <property type="entry name" value="YjbF"/>
    <property type="match status" value="1"/>
</dbReference>
<keyword evidence="1" id="KW-0732">Signal</keyword>
<organism evidence="2 3">
    <name type="scientific">Sedimentimonas flavescens</name>
    <dbReference type="NCBI Taxonomy" id="2851012"/>
    <lineage>
        <taxon>Bacteria</taxon>
        <taxon>Pseudomonadati</taxon>
        <taxon>Pseudomonadota</taxon>
        <taxon>Alphaproteobacteria</taxon>
        <taxon>Rhodobacterales</taxon>
        <taxon>Rhodobacter group</taxon>
        <taxon>Sedimentimonas</taxon>
    </lineage>
</organism>
<keyword evidence="2" id="KW-0449">Lipoprotein</keyword>
<evidence type="ECO:0000313" key="3">
    <source>
        <dbReference type="Proteomes" id="UP001526166"/>
    </source>
</evidence>
<dbReference type="RefSeq" id="WP_263847038.1">
    <property type="nucleotide sequence ID" value="NZ_JAOWKW010000002.1"/>
</dbReference>
<sequence length="229" mass="23350">MSRPLLTALAAAVALSACASDTAGVAQGGASASSTLKAGLALVMPGSEAAQTAPQNPEALAQAALSSVKGPVMLATFEASGATMVFGMVGENGAMRSYNSPDQRGIVLRNGMLAATRGFGEDLMSADTEGVAKLVTSRSAGTAERVQRYLDGDGTERPVPMRCAVSIGQPVSQTLSGIAYSGMQVVEHCEGSGAVVDNGYLVSTKGRVLVSRQWAGPSLGYVMFQSLRD</sequence>
<gene>
    <name evidence="2" type="ORF">OE699_02765</name>
</gene>
<dbReference type="InterPro" id="IPR023373">
    <property type="entry name" value="YmcC_sf"/>
</dbReference>
<dbReference type="InterPro" id="IPR021308">
    <property type="entry name" value="GfcB"/>
</dbReference>
<dbReference type="SUPFAM" id="SSF159270">
    <property type="entry name" value="YmcC-like"/>
    <property type="match status" value="1"/>
</dbReference>
<protein>
    <submittedName>
        <fullName evidence="2">YjbF family lipoprotein</fullName>
    </submittedName>
</protein>
<accession>A0ABT2ZVI5</accession>
<dbReference type="Proteomes" id="UP001526166">
    <property type="component" value="Unassembled WGS sequence"/>
</dbReference>
<feature type="chain" id="PRO_5045839485" evidence="1">
    <location>
        <begin position="20"/>
        <end position="229"/>
    </location>
</feature>